<dbReference type="Proteomes" id="UP000887579">
    <property type="component" value="Unplaced"/>
</dbReference>
<protein>
    <submittedName>
        <fullName evidence="2">NTP pyrophosphohydrolase MazG putative catalytic core domain-containing protein</fullName>
    </submittedName>
</protein>
<reference evidence="2" key="1">
    <citation type="submission" date="2022-11" db="UniProtKB">
        <authorList>
            <consortium name="WormBaseParasite"/>
        </authorList>
    </citation>
    <scope>IDENTIFICATION</scope>
</reference>
<accession>A0AC34FY19</accession>
<sequence>MNQYDDAWKEMLEGALEDYQSGKEKEEEEKVQHPIQEYAEKLLKIVEDIMEIALNIDSEYLGRLQNIKERLACVHYDSVKH</sequence>
<organism evidence="1 2">
    <name type="scientific">Panagrolaimus sp. ES5</name>
    <dbReference type="NCBI Taxonomy" id="591445"/>
    <lineage>
        <taxon>Eukaryota</taxon>
        <taxon>Metazoa</taxon>
        <taxon>Ecdysozoa</taxon>
        <taxon>Nematoda</taxon>
        <taxon>Chromadorea</taxon>
        <taxon>Rhabditida</taxon>
        <taxon>Tylenchina</taxon>
        <taxon>Panagrolaimomorpha</taxon>
        <taxon>Panagrolaimoidea</taxon>
        <taxon>Panagrolaimidae</taxon>
        <taxon>Panagrolaimus</taxon>
    </lineage>
</organism>
<proteinExistence type="predicted"/>
<dbReference type="WBParaSite" id="ES5_v2.g21711.t1">
    <property type="protein sequence ID" value="ES5_v2.g21711.t1"/>
    <property type="gene ID" value="ES5_v2.g21711"/>
</dbReference>
<evidence type="ECO:0000313" key="2">
    <source>
        <dbReference type="WBParaSite" id="ES5_v2.g21711.t1"/>
    </source>
</evidence>
<name>A0AC34FY19_9BILA</name>
<evidence type="ECO:0000313" key="1">
    <source>
        <dbReference type="Proteomes" id="UP000887579"/>
    </source>
</evidence>